<organism evidence="3 4">
    <name type="scientific">Actinomadura fulvescens</name>
    <dbReference type="NCBI Taxonomy" id="46160"/>
    <lineage>
        <taxon>Bacteria</taxon>
        <taxon>Bacillati</taxon>
        <taxon>Actinomycetota</taxon>
        <taxon>Actinomycetes</taxon>
        <taxon>Streptosporangiales</taxon>
        <taxon>Thermomonosporaceae</taxon>
        <taxon>Actinomadura</taxon>
    </lineage>
</organism>
<dbReference type="InterPro" id="IPR036465">
    <property type="entry name" value="vWFA_dom_sf"/>
</dbReference>
<dbReference type="SMART" id="SM00327">
    <property type="entry name" value="VWA"/>
    <property type="match status" value="1"/>
</dbReference>
<evidence type="ECO:0000256" key="1">
    <source>
        <dbReference type="SAM" id="MobiDB-lite"/>
    </source>
</evidence>
<dbReference type="PROSITE" id="PS50234">
    <property type="entry name" value="VWFA"/>
    <property type="match status" value="1"/>
</dbReference>
<feature type="compositionally biased region" description="Polar residues" evidence="1">
    <location>
        <begin position="478"/>
        <end position="488"/>
    </location>
</feature>
<dbReference type="InterPro" id="IPR021908">
    <property type="entry name" value="YfbK_C"/>
</dbReference>
<name>A0ABN3Q1B7_9ACTN</name>
<feature type="domain" description="VWFA" evidence="2">
    <location>
        <begin position="170"/>
        <end position="343"/>
    </location>
</feature>
<evidence type="ECO:0000259" key="2">
    <source>
        <dbReference type="PROSITE" id="PS50234"/>
    </source>
</evidence>
<comment type="caution">
    <text evidence="3">The sequence shown here is derived from an EMBL/GenBank/DDBJ whole genome shotgun (WGS) entry which is preliminary data.</text>
</comment>
<dbReference type="PANTHER" id="PTHR10579:SF43">
    <property type="entry name" value="ZINC FINGER (C3HC4-TYPE RING FINGER) FAMILY PROTEIN"/>
    <property type="match status" value="1"/>
</dbReference>
<dbReference type="PANTHER" id="PTHR10579">
    <property type="entry name" value="CALCIUM-ACTIVATED CHLORIDE CHANNEL REGULATOR"/>
    <property type="match status" value="1"/>
</dbReference>
<dbReference type="Pfam" id="PF12450">
    <property type="entry name" value="vWF_A"/>
    <property type="match status" value="1"/>
</dbReference>
<feature type="region of interest" description="Disordered" evidence="1">
    <location>
        <begin position="469"/>
        <end position="492"/>
    </location>
</feature>
<dbReference type="Gene3D" id="3.40.50.410">
    <property type="entry name" value="von Willebrand factor, type A domain"/>
    <property type="match status" value="1"/>
</dbReference>
<dbReference type="InterPro" id="IPR022156">
    <property type="entry name" value="Uncharacterised_YfbK_N"/>
</dbReference>
<accession>A0ABN3Q1B7</accession>
<evidence type="ECO:0000313" key="3">
    <source>
        <dbReference type="EMBL" id="GAA2611622.1"/>
    </source>
</evidence>
<dbReference type="SUPFAM" id="SSF53300">
    <property type="entry name" value="vWA-like"/>
    <property type="match status" value="1"/>
</dbReference>
<sequence>MNGLSRLGHGCIACGSGPCLGAVYAVMRNRGKALAAAALGVALLTSACSAGESKSAGDGNQKPIGRAHPGTVPEDRLLEQQPSSYLSTFALDVDTASYGYARRALLDGRRPDPATVRPEEFVNHFKQGYAEPEGNGFAVSADGGRAGDVRLLRVGLQTRRATGGARRDANLTFVVDTSGSMGEPGRLDLLKTALHALIDRLRPSDSVAIVAYDSDATLVREMTPVSRRAELHRAIDSLDTGDSTNLKAGMTLGYKEARRGFREGVTNRVILASDGLANTGATTSRPILSKVREEAGTGISLLCVGVGSDYGDKLMEELADHGNGRAVYISDAEKAKRLFVEQLPATVEVRARDAKAQVAFDSRQVDTYRLIGYDNRGLRPQDLRDDSVDGGEIGPGHSVTALYAVRLRPGASGHLADVTVRWQDPDSGRAAEQGRTITVGDLSPDLWESGTPRLRVAVAAAYFAEHLRDRDPGHGAQSPYTTPSQGPFISQGRVPGEQVADLPELIRQVTALGSATEDRDVRELADLMSRATTV</sequence>
<reference evidence="3 4" key="1">
    <citation type="journal article" date="2019" name="Int. J. Syst. Evol. Microbiol.">
        <title>The Global Catalogue of Microorganisms (GCM) 10K type strain sequencing project: providing services to taxonomists for standard genome sequencing and annotation.</title>
        <authorList>
            <consortium name="The Broad Institute Genomics Platform"/>
            <consortium name="The Broad Institute Genome Sequencing Center for Infectious Disease"/>
            <person name="Wu L."/>
            <person name="Ma J."/>
        </authorList>
    </citation>
    <scope>NUCLEOTIDE SEQUENCE [LARGE SCALE GENOMIC DNA]</scope>
    <source>
        <strain evidence="3 4">JCM 6833</strain>
    </source>
</reference>
<dbReference type="EMBL" id="BAAATD010000007">
    <property type="protein sequence ID" value="GAA2611622.1"/>
    <property type="molecule type" value="Genomic_DNA"/>
</dbReference>
<dbReference type="Pfam" id="PF12034">
    <property type="entry name" value="YfbK_C"/>
    <property type="match status" value="1"/>
</dbReference>
<dbReference type="Pfam" id="PF00092">
    <property type="entry name" value="VWA"/>
    <property type="match status" value="1"/>
</dbReference>
<dbReference type="InterPro" id="IPR002035">
    <property type="entry name" value="VWF_A"/>
</dbReference>
<dbReference type="InterPro" id="IPR051266">
    <property type="entry name" value="CLCR"/>
</dbReference>
<feature type="region of interest" description="Disordered" evidence="1">
    <location>
        <begin position="52"/>
        <end position="72"/>
    </location>
</feature>
<gene>
    <name evidence="3" type="ORF">GCM10010411_52640</name>
</gene>
<keyword evidence="4" id="KW-1185">Reference proteome</keyword>
<evidence type="ECO:0000313" key="4">
    <source>
        <dbReference type="Proteomes" id="UP001501509"/>
    </source>
</evidence>
<dbReference type="Proteomes" id="UP001501509">
    <property type="component" value="Unassembled WGS sequence"/>
</dbReference>
<proteinExistence type="predicted"/>
<protein>
    <submittedName>
        <fullName evidence="3">VWA domain-containing protein</fullName>
    </submittedName>
</protein>